<evidence type="ECO:0000256" key="1">
    <source>
        <dbReference type="SAM" id="MobiDB-lite"/>
    </source>
</evidence>
<gene>
    <name evidence="2" type="ORF">PLEPLA_LOCUS15503</name>
</gene>
<feature type="compositionally biased region" description="Polar residues" evidence="1">
    <location>
        <begin position="174"/>
        <end position="188"/>
    </location>
</feature>
<dbReference type="Proteomes" id="UP001153269">
    <property type="component" value="Unassembled WGS sequence"/>
</dbReference>
<proteinExistence type="predicted"/>
<feature type="region of interest" description="Disordered" evidence="1">
    <location>
        <begin position="106"/>
        <end position="132"/>
    </location>
</feature>
<evidence type="ECO:0000313" key="3">
    <source>
        <dbReference type="Proteomes" id="UP001153269"/>
    </source>
</evidence>
<feature type="region of interest" description="Disordered" evidence="1">
    <location>
        <begin position="154"/>
        <end position="188"/>
    </location>
</feature>
<accession>A0A9N7YJ57</accession>
<comment type="caution">
    <text evidence="2">The sequence shown here is derived from an EMBL/GenBank/DDBJ whole genome shotgun (WGS) entry which is preliminary data.</text>
</comment>
<keyword evidence="3" id="KW-1185">Reference proteome</keyword>
<name>A0A9N7YJ57_PLEPL</name>
<dbReference type="AlphaFoldDB" id="A0A9N7YJ57"/>
<dbReference type="EMBL" id="CADEAL010000979">
    <property type="protein sequence ID" value="CAB1427563.1"/>
    <property type="molecule type" value="Genomic_DNA"/>
</dbReference>
<evidence type="ECO:0000313" key="2">
    <source>
        <dbReference type="EMBL" id="CAB1427563.1"/>
    </source>
</evidence>
<sequence>MGRPGGATCSENPPASQTVICGSLALQDAPFMPGGSTGRGMEESLNICQIVSLDYIYCTECSDLAREAGWRTDRVTNSMDGPGALRNNGHPSQSGSERCYLHSVGAGERGDPSLPNGLGRKSKTPARTHTSLMHTNRALVGLSWKKRKDSLWSSMKEGKEGGGAAMDTAESCRQKPQTSESSSYGITL</sequence>
<organism evidence="2 3">
    <name type="scientific">Pleuronectes platessa</name>
    <name type="common">European plaice</name>
    <dbReference type="NCBI Taxonomy" id="8262"/>
    <lineage>
        <taxon>Eukaryota</taxon>
        <taxon>Metazoa</taxon>
        <taxon>Chordata</taxon>
        <taxon>Craniata</taxon>
        <taxon>Vertebrata</taxon>
        <taxon>Euteleostomi</taxon>
        <taxon>Actinopterygii</taxon>
        <taxon>Neopterygii</taxon>
        <taxon>Teleostei</taxon>
        <taxon>Neoteleostei</taxon>
        <taxon>Acanthomorphata</taxon>
        <taxon>Carangaria</taxon>
        <taxon>Pleuronectiformes</taxon>
        <taxon>Pleuronectoidei</taxon>
        <taxon>Pleuronectidae</taxon>
        <taxon>Pleuronectes</taxon>
    </lineage>
</organism>
<protein>
    <submittedName>
        <fullName evidence="2">Uncharacterized protein</fullName>
    </submittedName>
</protein>
<reference evidence="2" key="1">
    <citation type="submission" date="2020-03" db="EMBL/GenBank/DDBJ databases">
        <authorList>
            <person name="Weist P."/>
        </authorList>
    </citation>
    <scope>NUCLEOTIDE SEQUENCE</scope>
</reference>